<dbReference type="InterPro" id="IPR003838">
    <property type="entry name" value="ABC3_permease_C"/>
</dbReference>
<evidence type="ECO:0000256" key="5">
    <source>
        <dbReference type="ARBA" id="ARBA00022618"/>
    </source>
</evidence>
<evidence type="ECO:0000256" key="3">
    <source>
        <dbReference type="ARBA" id="ARBA00021907"/>
    </source>
</evidence>
<feature type="transmembrane region" description="Helical" evidence="11">
    <location>
        <begin position="170"/>
        <end position="194"/>
    </location>
</feature>
<comment type="subcellular location">
    <subcellularLocation>
        <location evidence="1">Cell membrane</location>
        <topology evidence="1">Multi-pass membrane protein</topology>
    </subcellularLocation>
</comment>
<comment type="caution">
    <text evidence="14">The sequence shown here is derived from an EMBL/GenBank/DDBJ whole genome shotgun (WGS) entry which is preliminary data.</text>
</comment>
<dbReference type="InterPro" id="IPR040690">
    <property type="entry name" value="FtsX_ECD"/>
</dbReference>
<evidence type="ECO:0000256" key="10">
    <source>
        <dbReference type="PIRNR" id="PIRNR003097"/>
    </source>
</evidence>
<dbReference type="Pfam" id="PF02687">
    <property type="entry name" value="FtsX"/>
    <property type="match status" value="1"/>
</dbReference>
<evidence type="ECO:0000256" key="11">
    <source>
        <dbReference type="SAM" id="Phobius"/>
    </source>
</evidence>
<evidence type="ECO:0000259" key="12">
    <source>
        <dbReference type="Pfam" id="PF02687"/>
    </source>
</evidence>
<dbReference type="Proteomes" id="UP000177103">
    <property type="component" value="Unassembled WGS sequence"/>
</dbReference>
<accession>A0A1G1WA83</accession>
<evidence type="ECO:0000256" key="6">
    <source>
        <dbReference type="ARBA" id="ARBA00022692"/>
    </source>
</evidence>
<dbReference type="Pfam" id="PF18075">
    <property type="entry name" value="FtsX_ECD"/>
    <property type="match status" value="1"/>
</dbReference>
<keyword evidence="4 10" id="KW-1003">Cell membrane</keyword>
<dbReference type="PIRSF" id="PIRSF003097">
    <property type="entry name" value="FtsX"/>
    <property type="match status" value="1"/>
</dbReference>
<evidence type="ECO:0000313" key="15">
    <source>
        <dbReference type="Proteomes" id="UP000177103"/>
    </source>
</evidence>
<dbReference type="GO" id="GO:0051301">
    <property type="term" value="P:cell division"/>
    <property type="evidence" value="ECO:0007669"/>
    <property type="project" value="UniProtKB-KW"/>
</dbReference>
<evidence type="ECO:0000256" key="9">
    <source>
        <dbReference type="ARBA" id="ARBA00023306"/>
    </source>
</evidence>
<evidence type="ECO:0000256" key="7">
    <source>
        <dbReference type="ARBA" id="ARBA00022989"/>
    </source>
</evidence>
<evidence type="ECO:0000313" key="14">
    <source>
        <dbReference type="EMBL" id="OGY24602.1"/>
    </source>
</evidence>
<keyword evidence="8 10" id="KW-0472">Membrane</keyword>
<gene>
    <name evidence="14" type="ORF">A2Y57_02040</name>
</gene>
<dbReference type="GO" id="GO:0005886">
    <property type="term" value="C:plasma membrane"/>
    <property type="evidence" value="ECO:0007669"/>
    <property type="project" value="UniProtKB-SubCell"/>
</dbReference>
<dbReference type="Gene3D" id="3.30.70.3040">
    <property type="match status" value="1"/>
</dbReference>
<keyword evidence="5 10" id="KW-0132">Cell division</keyword>
<feature type="transmembrane region" description="Helical" evidence="11">
    <location>
        <begin position="21"/>
        <end position="54"/>
    </location>
</feature>
<feature type="domain" description="ABC3 transporter permease C-terminal" evidence="12">
    <location>
        <begin position="174"/>
        <end position="292"/>
    </location>
</feature>
<name>A0A1G1WA83_9BACT</name>
<comment type="similarity">
    <text evidence="2 10">Belongs to the ABC-4 integral membrane protein family. FtsX subfamily.</text>
</comment>
<reference evidence="14 15" key="1">
    <citation type="journal article" date="2016" name="Nat. Commun.">
        <title>Thousands of microbial genomes shed light on interconnected biogeochemical processes in an aquifer system.</title>
        <authorList>
            <person name="Anantharaman K."/>
            <person name="Brown C.T."/>
            <person name="Hug L.A."/>
            <person name="Sharon I."/>
            <person name="Castelle C.J."/>
            <person name="Probst A.J."/>
            <person name="Thomas B.C."/>
            <person name="Singh A."/>
            <person name="Wilkins M.J."/>
            <person name="Karaoz U."/>
            <person name="Brodie E.L."/>
            <person name="Williams K.H."/>
            <person name="Hubbard S.S."/>
            <person name="Banfield J.F."/>
        </authorList>
    </citation>
    <scope>NUCLEOTIDE SEQUENCE [LARGE SCALE GENOMIC DNA]</scope>
</reference>
<evidence type="ECO:0000256" key="1">
    <source>
        <dbReference type="ARBA" id="ARBA00004651"/>
    </source>
</evidence>
<feature type="transmembrane region" description="Helical" evidence="11">
    <location>
        <begin position="264"/>
        <end position="287"/>
    </location>
</feature>
<evidence type="ECO:0000259" key="13">
    <source>
        <dbReference type="Pfam" id="PF18075"/>
    </source>
</evidence>
<sequence>MKILISRIIKTSLDRIGRNPFHTIAAIVVMFLVLFAASFFSLVLLGSSVVLTYFESKPQVTAFLTDDVSTAEVENIKNELLKTGTVTDIKYISKDEALKIYKEQHKDEPILTEFVTAEILPASIEVSSSDINKLTEIAELLKNERGVDEVVFAKDIIDTLNQWITTLRNIGVVSGLFLVVVAILTILIVISLNISLHKDEIEIMALVGASPFYIRAPFILEGAIYGIIAALLALIATVLTLGYLSPFLKEIFVGIPLFPLPLSLYFYLILAEITLGIILGATGAVIATRKYLQV</sequence>
<keyword evidence="6 11" id="KW-0812">Transmembrane</keyword>
<dbReference type="AlphaFoldDB" id="A0A1G1WA83"/>
<feature type="domain" description="FtsX extracellular" evidence="13">
    <location>
        <begin position="59"/>
        <end position="150"/>
    </location>
</feature>
<evidence type="ECO:0000256" key="2">
    <source>
        <dbReference type="ARBA" id="ARBA00007379"/>
    </source>
</evidence>
<organism evidence="14 15">
    <name type="scientific">Candidatus Woykebacteria bacterium RBG_13_40_7b</name>
    <dbReference type="NCBI Taxonomy" id="1802594"/>
    <lineage>
        <taxon>Bacteria</taxon>
        <taxon>Candidatus Woykeibacteriota</taxon>
    </lineage>
</organism>
<dbReference type="InterPro" id="IPR004513">
    <property type="entry name" value="FtsX"/>
</dbReference>
<keyword evidence="7 11" id="KW-1133">Transmembrane helix</keyword>
<dbReference type="PANTHER" id="PTHR47755">
    <property type="entry name" value="CELL DIVISION PROTEIN FTSX"/>
    <property type="match status" value="1"/>
</dbReference>
<keyword evidence="9 10" id="KW-0131">Cell cycle</keyword>
<feature type="transmembrane region" description="Helical" evidence="11">
    <location>
        <begin position="223"/>
        <end position="244"/>
    </location>
</feature>
<evidence type="ECO:0000256" key="8">
    <source>
        <dbReference type="ARBA" id="ARBA00023136"/>
    </source>
</evidence>
<dbReference type="PANTHER" id="PTHR47755:SF1">
    <property type="entry name" value="CELL DIVISION PROTEIN FTSX"/>
    <property type="match status" value="1"/>
</dbReference>
<dbReference type="EMBL" id="MHCQ01000020">
    <property type="protein sequence ID" value="OGY24602.1"/>
    <property type="molecule type" value="Genomic_DNA"/>
</dbReference>
<proteinExistence type="inferred from homology"/>
<protein>
    <recommendedName>
        <fullName evidence="3 10">Cell division protein FtsX</fullName>
    </recommendedName>
</protein>
<evidence type="ECO:0000256" key="4">
    <source>
        <dbReference type="ARBA" id="ARBA00022475"/>
    </source>
</evidence>